<sequence>MARDLNRELLKLAAFNDDELEAFLPQWLETAERVKIDEETLIYALDTYIPQNWDIKYLGVRKMIGAYLRELNDIVHTPEMKEKGVKILYGILPAIANYYYAAKNAGGEGIFIGFPDLLMVNTLNSFFHGAAPFLNIAEQYGFTYGCRHCPLNKMRLGAYVTGTIAAPDLIWSWGFNCDEGPKTDEMIQGITGKKWKYHVSRVPHDSTFSEEEDMMETRLKFMSDQMKLGVKAIEEATGFTITDEHLLQANKDVGRLGFKCGMLTNLCTNANPPVVGGETLTMLQQVLTVPFNTGFKYMEDAIDTLTKEVRAAIKAGEGVMPKDTPKVGFYNLPFCIPWVGKFFRDNGVITAFSSALTHSKKEMSPTKYPDDPWMSAAESWARNGMCMNLNGEANAMIEKIELCNPDGMILGFFDFDRWLGAQQKIIAKIVQERTGVPSYYIEADFWDDRDYSPESLKTRIESVCQIIKMRKAMQ</sequence>
<evidence type="ECO:0000256" key="2">
    <source>
        <dbReference type="ARBA" id="ARBA00005806"/>
    </source>
</evidence>
<dbReference type="Proteomes" id="UP000886876">
    <property type="component" value="Unassembled WGS sequence"/>
</dbReference>
<dbReference type="Gene3D" id="3.40.50.11900">
    <property type="match status" value="1"/>
</dbReference>
<keyword evidence="3" id="KW-0411">Iron-sulfur</keyword>
<comment type="similarity">
    <text evidence="2">Belongs to the FldB/FldC dehydratase alpha/beta subunit family.</text>
</comment>
<comment type="caution">
    <text evidence="4">The sequence shown here is derived from an EMBL/GenBank/DDBJ whole genome shotgun (WGS) entry which is preliminary data.</text>
</comment>
<keyword evidence="3" id="KW-0479">Metal-binding</keyword>
<evidence type="ECO:0000256" key="3">
    <source>
        <dbReference type="ARBA" id="ARBA00023014"/>
    </source>
</evidence>
<evidence type="ECO:0000256" key="1">
    <source>
        <dbReference type="ARBA" id="ARBA00001966"/>
    </source>
</evidence>
<dbReference type="AlphaFoldDB" id="A0A9D1G655"/>
<gene>
    <name evidence="4" type="ORF">IAD42_08055</name>
</gene>
<organism evidence="4 5">
    <name type="scientific">Candidatus Scatomorpha pullistercoris</name>
    <dbReference type="NCBI Taxonomy" id="2840929"/>
    <lineage>
        <taxon>Bacteria</taxon>
        <taxon>Bacillati</taxon>
        <taxon>Bacillota</taxon>
        <taxon>Clostridia</taxon>
        <taxon>Eubacteriales</taxon>
        <taxon>Candidatus Scatomorpha</taxon>
    </lineage>
</organism>
<keyword evidence="3" id="KW-0408">Iron</keyword>
<dbReference type="GO" id="GO:0016836">
    <property type="term" value="F:hydro-lyase activity"/>
    <property type="evidence" value="ECO:0007669"/>
    <property type="project" value="UniProtKB-ARBA"/>
</dbReference>
<dbReference type="GO" id="GO:0051536">
    <property type="term" value="F:iron-sulfur cluster binding"/>
    <property type="evidence" value="ECO:0007669"/>
    <property type="project" value="UniProtKB-KW"/>
</dbReference>
<reference evidence="4" key="2">
    <citation type="journal article" date="2021" name="PeerJ">
        <title>Extensive microbial diversity within the chicken gut microbiome revealed by metagenomics and culture.</title>
        <authorList>
            <person name="Gilroy R."/>
            <person name="Ravi A."/>
            <person name="Getino M."/>
            <person name="Pursley I."/>
            <person name="Horton D.L."/>
            <person name="Alikhan N.F."/>
            <person name="Baker D."/>
            <person name="Gharbi K."/>
            <person name="Hall N."/>
            <person name="Watson M."/>
            <person name="Adriaenssens E.M."/>
            <person name="Foster-Nyarko E."/>
            <person name="Jarju S."/>
            <person name="Secka A."/>
            <person name="Antonio M."/>
            <person name="Oren A."/>
            <person name="Chaudhuri R.R."/>
            <person name="La Ragione R."/>
            <person name="Hildebrand F."/>
            <person name="Pallen M.J."/>
        </authorList>
    </citation>
    <scope>NUCLEOTIDE SEQUENCE</scope>
    <source>
        <strain evidence="4">ChiHecec3B27-6122</strain>
    </source>
</reference>
<comment type="cofactor">
    <cofactor evidence="1">
        <name>[4Fe-4S] cluster</name>
        <dbReference type="ChEBI" id="CHEBI:49883"/>
    </cofactor>
</comment>
<accession>A0A9D1G655</accession>
<protein>
    <submittedName>
        <fullName evidence="4">2-hydroxyacyl-CoA dehydratase</fullName>
    </submittedName>
</protein>
<dbReference type="InterPro" id="IPR010327">
    <property type="entry name" value="FldB/FldC_alpha/beta"/>
</dbReference>
<dbReference type="PANTHER" id="PTHR30548">
    <property type="entry name" value="2-HYDROXYGLUTARYL-COA DEHYDRATASE, D-COMPONENT-RELATED"/>
    <property type="match status" value="1"/>
</dbReference>
<dbReference type="PANTHER" id="PTHR30548:SF2">
    <property type="entry name" value="2-HYDROXYACYL-COA DEHYDRATASE,D-COMPONENT"/>
    <property type="match status" value="1"/>
</dbReference>
<dbReference type="Pfam" id="PF06050">
    <property type="entry name" value="HGD-D"/>
    <property type="match status" value="1"/>
</dbReference>
<evidence type="ECO:0000313" key="5">
    <source>
        <dbReference type="Proteomes" id="UP000886876"/>
    </source>
</evidence>
<reference evidence="4" key="1">
    <citation type="submission" date="2020-10" db="EMBL/GenBank/DDBJ databases">
        <authorList>
            <person name="Gilroy R."/>
        </authorList>
    </citation>
    <scope>NUCLEOTIDE SEQUENCE</scope>
    <source>
        <strain evidence="4">ChiHecec3B27-6122</strain>
    </source>
</reference>
<dbReference type="EMBL" id="DVJS01000199">
    <property type="protein sequence ID" value="HIS97911.1"/>
    <property type="molecule type" value="Genomic_DNA"/>
</dbReference>
<proteinExistence type="inferred from homology"/>
<evidence type="ECO:0000313" key="4">
    <source>
        <dbReference type="EMBL" id="HIS97911.1"/>
    </source>
</evidence>
<name>A0A9D1G655_9FIRM</name>